<proteinExistence type="predicted"/>
<dbReference type="InterPro" id="IPR020103">
    <property type="entry name" value="PsdUridine_synth_cat_dom_sf"/>
</dbReference>
<sequence length="316" mass="35610">MSHQQSFEGWFKSERIYSPVRMIISAELYRIRILSVFRLSYRSAIDRCYSVGAVQSTQDSPNPYLLKTHWTDASELADHLFKRIVAVNEHFVVVDKPAGLSVWGHALSKLEALKLLRPKCADDGVPLSIKDCLPHLCKLIDDASSTGTFSQSPVYTFSHLPDGMNPPTSLSNTIPKLYIAESLPASYSGLILLGRTQEYTTAAQKFYRAALKGKPPWRMYQQFLAVCLNKPFTLCANNVRFPVGTFALNEHLHVGYRESLTFLFSWLVAVETAEQLHVPVDLFFGQKSWILKYAKNANAVRLTLLSLCHPLKGNIE</sequence>
<dbReference type="EMBL" id="KV892147">
    <property type="protein sequence ID" value="OON21408.1"/>
    <property type="molecule type" value="Genomic_DNA"/>
</dbReference>
<evidence type="ECO:0000313" key="2">
    <source>
        <dbReference type="Proteomes" id="UP000243686"/>
    </source>
</evidence>
<dbReference type="GO" id="GO:0009982">
    <property type="term" value="F:pseudouridine synthase activity"/>
    <property type="evidence" value="ECO:0007669"/>
    <property type="project" value="InterPro"/>
</dbReference>
<keyword evidence="2" id="KW-1185">Reference proteome</keyword>
<dbReference type="Proteomes" id="UP000243686">
    <property type="component" value="Unassembled WGS sequence"/>
</dbReference>
<accession>A0A1S8X3X8</accession>
<dbReference type="GO" id="GO:0003723">
    <property type="term" value="F:RNA binding"/>
    <property type="evidence" value="ECO:0007669"/>
    <property type="project" value="InterPro"/>
</dbReference>
<reference evidence="1 2" key="1">
    <citation type="submission" date="2015-03" db="EMBL/GenBank/DDBJ databases">
        <title>Draft genome of the nematode, Opisthorchis viverrini.</title>
        <authorList>
            <person name="Mitreva M."/>
        </authorList>
    </citation>
    <scope>NUCLEOTIDE SEQUENCE [LARGE SCALE GENOMIC DNA]</scope>
    <source>
        <strain evidence="1">Khon Kaen</strain>
    </source>
</reference>
<protein>
    <submittedName>
        <fullName evidence="1">Uncharacterized protein</fullName>
    </submittedName>
</protein>
<gene>
    <name evidence="1" type="ORF">X801_02701</name>
</gene>
<dbReference type="GO" id="GO:0001522">
    <property type="term" value="P:pseudouridine synthesis"/>
    <property type="evidence" value="ECO:0007669"/>
    <property type="project" value="InterPro"/>
</dbReference>
<dbReference type="SUPFAM" id="SSF55120">
    <property type="entry name" value="Pseudouridine synthase"/>
    <property type="match status" value="1"/>
</dbReference>
<evidence type="ECO:0000313" key="1">
    <source>
        <dbReference type="EMBL" id="OON21408.1"/>
    </source>
</evidence>
<organism evidence="1 2">
    <name type="scientific">Opisthorchis viverrini</name>
    <name type="common">Southeast Asian liver fluke</name>
    <dbReference type="NCBI Taxonomy" id="6198"/>
    <lineage>
        <taxon>Eukaryota</taxon>
        <taxon>Metazoa</taxon>
        <taxon>Spiralia</taxon>
        <taxon>Lophotrochozoa</taxon>
        <taxon>Platyhelminthes</taxon>
        <taxon>Trematoda</taxon>
        <taxon>Digenea</taxon>
        <taxon>Opisthorchiida</taxon>
        <taxon>Opisthorchiata</taxon>
        <taxon>Opisthorchiidae</taxon>
        <taxon>Opisthorchis</taxon>
    </lineage>
</organism>
<name>A0A1S8X3X8_OPIVI</name>
<dbReference type="AlphaFoldDB" id="A0A1S8X3X8"/>